<dbReference type="InterPro" id="IPR011527">
    <property type="entry name" value="ABC1_TM_dom"/>
</dbReference>
<dbReference type="GO" id="GO:0015421">
    <property type="term" value="F:ABC-type oligopeptide transporter activity"/>
    <property type="evidence" value="ECO:0007669"/>
    <property type="project" value="TreeGrafter"/>
</dbReference>
<evidence type="ECO:0000256" key="7">
    <source>
        <dbReference type="ARBA" id="ARBA00022989"/>
    </source>
</evidence>
<feature type="transmembrane region" description="Helical" evidence="10">
    <location>
        <begin position="621"/>
        <end position="645"/>
    </location>
</feature>
<comment type="subcellular location">
    <subcellularLocation>
        <location evidence="1">Membrane</location>
        <topology evidence="1">Multi-pass membrane protein</topology>
    </subcellularLocation>
</comment>
<dbReference type="CDD" id="cd18578">
    <property type="entry name" value="ABC_6TM_Pgp_ABCB1_D2_like"/>
    <property type="match status" value="1"/>
</dbReference>
<keyword evidence="5" id="KW-0547">Nucleotide-binding</keyword>
<dbReference type="SUPFAM" id="SSF52540">
    <property type="entry name" value="P-loop containing nucleoside triphosphate hydrolases"/>
    <property type="match status" value="2"/>
</dbReference>
<evidence type="ECO:0000259" key="11">
    <source>
        <dbReference type="PROSITE" id="PS50893"/>
    </source>
</evidence>
<dbReference type="Proteomes" id="UP000663856">
    <property type="component" value="Unassembled WGS sequence"/>
</dbReference>
<feature type="region of interest" description="Disordered" evidence="9">
    <location>
        <begin position="1"/>
        <end position="27"/>
    </location>
</feature>
<dbReference type="InterPro" id="IPR027417">
    <property type="entry name" value="P-loop_NTPase"/>
</dbReference>
<dbReference type="Pfam" id="PF00664">
    <property type="entry name" value="ABC_membrane"/>
    <property type="match status" value="2"/>
</dbReference>
<dbReference type="InterPro" id="IPR017871">
    <property type="entry name" value="ABC_transporter-like_CS"/>
</dbReference>
<dbReference type="GO" id="GO:0005743">
    <property type="term" value="C:mitochondrial inner membrane"/>
    <property type="evidence" value="ECO:0007669"/>
    <property type="project" value="TreeGrafter"/>
</dbReference>
<feature type="transmembrane region" description="Helical" evidence="10">
    <location>
        <begin position="838"/>
        <end position="856"/>
    </location>
</feature>
<dbReference type="InterPro" id="IPR036640">
    <property type="entry name" value="ABC1_TM_sf"/>
</dbReference>
<reference evidence="13" key="1">
    <citation type="submission" date="2021-02" db="EMBL/GenBank/DDBJ databases">
        <authorList>
            <person name="Nowell W R."/>
        </authorList>
    </citation>
    <scope>NUCLEOTIDE SEQUENCE</scope>
</reference>
<feature type="domain" description="ABC transmembrane type-1" evidence="12">
    <location>
        <begin position="62"/>
        <end position="185"/>
    </location>
</feature>
<evidence type="ECO:0000256" key="5">
    <source>
        <dbReference type="ARBA" id="ARBA00022741"/>
    </source>
</evidence>
<feature type="compositionally biased region" description="Polar residues" evidence="9">
    <location>
        <begin position="1"/>
        <end position="10"/>
    </location>
</feature>
<dbReference type="SMART" id="SM00382">
    <property type="entry name" value="AAA"/>
    <property type="match status" value="2"/>
</dbReference>
<keyword evidence="7 10" id="KW-1133">Transmembrane helix</keyword>
<dbReference type="GO" id="GO:0016887">
    <property type="term" value="F:ATP hydrolysis activity"/>
    <property type="evidence" value="ECO:0007669"/>
    <property type="project" value="InterPro"/>
</dbReference>
<name>A0A816PGZ2_9BILA</name>
<feature type="transmembrane region" description="Helical" evidence="10">
    <location>
        <begin position="573"/>
        <end position="601"/>
    </location>
</feature>
<evidence type="ECO:0000313" key="15">
    <source>
        <dbReference type="Proteomes" id="UP000663856"/>
    </source>
</evidence>
<feature type="domain" description="ABC transmembrane type-1" evidence="12">
    <location>
        <begin position="578"/>
        <end position="864"/>
    </location>
</feature>
<dbReference type="PANTHER" id="PTHR43394">
    <property type="entry name" value="ATP-DEPENDENT PERMEASE MDL1, MITOCHONDRIAL"/>
    <property type="match status" value="1"/>
</dbReference>
<sequence length="1083" mass="123049">MDENQPLLTCSNKSSDDDNNQSNKSTRSSLFTKCPWIFYLRKKNPKDENDAIDNTNNPSIIRFIRLDINYFDTNPAGILNRKLFDNINMINKGIGFELSALIGTISCSIISIIVCFFISWKLTSVMICTIPFVFLGLQIFSKMTNNEAQNELISYSKADQIVQVFSSIRTVLSLNGGNFELERYKISLLDTAMSSILGFIFSSIILYNDNELNISDILVVISVFAQGISVFAYIGPFIQSALEARTAATSIFQIIDQREEFQNAKSININGHIQFKNVNFNYPSRKDVTVLNNLNLMIQNGKKTAIVGESGSGKSTCISLLLHYYDPSSGEILINGQSISEYDIKQLRLNIGVVNQDPILFSTTIYENISYGKENSTKYQIEQAARQANAHDFIMKLPNKYSTLVGEAGIQLSFGEKQRIALARALVRQPQLLLLDEATSGLDCQNEYIIQQALNNICKDRTTVIVAHRLTTIQNADYIYVLDHGCVLEQGTHSLLMEIENGKYRNMFNIQQIEIQADRQDEIYPTQQEIIEDKQQIMDKEEYSASIIVNQKYSSSNRLSIFLRLLSMNKPEWIIMMIGSIACLANGFIQPIFALLLTDIVQKLNNFNDEERRTQVIHSSLWLLCLGFGSFFIRFFQFTAFSVAGSKLTERIRTKAFASLLRQEVAYFDQSENSSGAICHRLSSDALSIQQITSTRLGYICETLAMFMLGIIFGFLFNYQFSLIVLFMLFIVAAFTYLNIIFEMRLHKKCGNILRQASSISVEVLHNMRTVKLLSMEERFVKQYSDLIHRCCVISKKYVLLSSISFGVFWSSKPYVIAALYWCSLVLVEKKELERNNIIMVFGFVNFFMQSIRIVTSMIRDMGASLSAAQNFFNLFDRVPSIDNSSTEGKTLVNDLGDIQFDHVKFSYPCRPTSTVVNILKLIIKSGQKVAFHDNIQYGSPNLTLDQIINAAKKANIHNFFQELPQGYQTNVGIKGNQLSGGEKQRIAIARAIIREPNLLIFDEATSDLDSYNEQIVQQTLEHIQIENPLQTTITIAHRLGTICSCHQIYVIDKGHIIESGSHEELIQRRSRYYQMILLNRLQ</sequence>
<organism evidence="13 15">
    <name type="scientific">Rotaria magnacalcarata</name>
    <dbReference type="NCBI Taxonomy" id="392030"/>
    <lineage>
        <taxon>Eukaryota</taxon>
        <taxon>Metazoa</taxon>
        <taxon>Spiralia</taxon>
        <taxon>Gnathifera</taxon>
        <taxon>Rotifera</taxon>
        <taxon>Eurotatoria</taxon>
        <taxon>Bdelloidea</taxon>
        <taxon>Philodinida</taxon>
        <taxon>Philodinidae</taxon>
        <taxon>Rotaria</taxon>
    </lineage>
</organism>
<dbReference type="Pfam" id="PF00005">
    <property type="entry name" value="ABC_tran"/>
    <property type="match status" value="2"/>
</dbReference>
<evidence type="ECO:0000256" key="8">
    <source>
        <dbReference type="ARBA" id="ARBA00023136"/>
    </source>
</evidence>
<evidence type="ECO:0000256" key="10">
    <source>
        <dbReference type="SAM" id="Phobius"/>
    </source>
</evidence>
<dbReference type="GO" id="GO:0090374">
    <property type="term" value="P:oligopeptide export from mitochondrion"/>
    <property type="evidence" value="ECO:0007669"/>
    <property type="project" value="TreeGrafter"/>
</dbReference>
<feature type="transmembrane region" description="Helical" evidence="10">
    <location>
        <begin position="98"/>
        <end position="118"/>
    </location>
</feature>
<comment type="caution">
    <text evidence="13">The sequence shown here is derived from an EMBL/GenBank/DDBJ whole genome shotgun (WGS) entry which is preliminary data.</text>
</comment>
<keyword evidence="6" id="KW-0067">ATP-binding</keyword>
<evidence type="ECO:0000256" key="4">
    <source>
        <dbReference type="ARBA" id="ARBA00022692"/>
    </source>
</evidence>
<feature type="transmembrane region" description="Helical" evidence="10">
    <location>
        <begin position="697"/>
        <end position="717"/>
    </location>
</feature>
<dbReference type="AlphaFoldDB" id="A0A816PGZ2"/>
<evidence type="ECO:0000313" key="14">
    <source>
        <dbReference type="EMBL" id="CAF3946703.1"/>
    </source>
</evidence>
<dbReference type="GO" id="GO:0005524">
    <property type="term" value="F:ATP binding"/>
    <property type="evidence" value="ECO:0007669"/>
    <property type="project" value="UniProtKB-KW"/>
</dbReference>
<evidence type="ECO:0000259" key="12">
    <source>
        <dbReference type="PROSITE" id="PS50929"/>
    </source>
</evidence>
<dbReference type="PROSITE" id="PS50893">
    <property type="entry name" value="ABC_TRANSPORTER_2"/>
    <property type="match status" value="2"/>
</dbReference>
<dbReference type="EMBL" id="CAJOBG010001642">
    <property type="protein sequence ID" value="CAF3946703.1"/>
    <property type="molecule type" value="Genomic_DNA"/>
</dbReference>
<accession>A0A816PGZ2</accession>
<feature type="domain" description="ABC transporter" evidence="11">
    <location>
        <begin position="823"/>
        <end position="1079"/>
    </location>
</feature>
<dbReference type="CDD" id="cd03249">
    <property type="entry name" value="ABC_MTABC3_MDL1_MDL2"/>
    <property type="match status" value="1"/>
</dbReference>
<comment type="similarity">
    <text evidence="2">Belongs to the ABC transporter superfamily. ABCB family. Multidrug resistance exporter (TC 3.A.1.201) subfamily.</text>
</comment>
<gene>
    <name evidence="14" type="ORF">OVN521_LOCUS11994</name>
    <name evidence="13" type="ORF">WKI299_LOCUS9584</name>
</gene>
<dbReference type="EMBL" id="CAJNRF010003147">
    <property type="protein sequence ID" value="CAF2047747.1"/>
    <property type="molecule type" value="Genomic_DNA"/>
</dbReference>
<dbReference type="InterPro" id="IPR039421">
    <property type="entry name" value="Type_1_exporter"/>
</dbReference>
<evidence type="ECO:0000256" key="9">
    <source>
        <dbReference type="SAM" id="MobiDB-lite"/>
    </source>
</evidence>
<feature type="domain" description="ABC transporter" evidence="11">
    <location>
        <begin position="273"/>
        <end position="509"/>
    </location>
</feature>
<feature type="transmembrane region" description="Helical" evidence="10">
    <location>
        <begin position="124"/>
        <end position="140"/>
    </location>
</feature>
<dbReference type="PANTHER" id="PTHR43394:SF27">
    <property type="entry name" value="ATP-DEPENDENT TRANSLOCASE ABCB1-LIKE"/>
    <property type="match status" value="1"/>
</dbReference>
<evidence type="ECO:0000313" key="13">
    <source>
        <dbReference type="EMBL" id="CAF2047747.1"/>
    </source>
</evidence>
<keyword evidence="16" id="KW-1185">Reference proteome</keyword>
<feature type="transmembrane region" description="Helical" evidence="10">
    <location>
        <begin position="214"/>
        <end position="235"/>
    </location>
</feature>
<dbReference type="Gene3D" id="3.40.50.300">
    <property type="entry name" value="P-loop containing nucleotide triphosphate hydrolases"/>
    <property type="match status" value="2"/>
</dbReference>
<dbReference type="Proteomes" id="UP000663866">
    <property type="component" value="Unassembled WGS sequence"/>
</dbReference>
<evidence type="ECO:0000313" key="16">
    <source>
        <dbReference type="Proteomes" id="UP000663866"/>
    </source>
</evidence>
<evidence type="ECO:0000256" key="6">
    <source>
        <dbReference type="ARBA" id="ARBA00022840"/>
    </source>
</evidence>
<protein>
    <submittedName>
        <fullName evidence="13">Uncharacterized protein</fullName>
    </submittedName>
</protein>
<dbReference type="SUPFAM" id="SSF90123">
    <property type="entry name" value="ABC transporter transmembrane region"/>
    <property type="match status" value="2"/>
</dbReference>
<dbReference type="InterPro" id="IPR003439">
    <property type="entry name" value="ABC_transporter-like_ATP-bd"/>
</dbReference>
<evidence type="ECO:0000256" key="3">
    <source>
        <dbReference type="ARBA" id="ARBA00022448"/>
    </source>
</evidence>
<dbReference type="InterPro" id="IPR003593">
    <property type="entry name" value="AAA+_ATPase"/>
</dbReference>
<dbReference type="FunFam" id="3.40.50.300:FF:000205">
    <property type="entry name" value="ABC transporter B family member 4"/>
    <property type="match status" value="1"/>
</dbReference>
<keyword evidence="4 10" id="KW-0812">Transmembrane</keyword>
<dbReference type="PROSITE" id="PS00211">
    <property type="entry name" value="ABC_TRANSPORTER_1"/>
    <property type="match status" value="2"/>
</dbReference>
<keyword evidence="3" id="KW-0813">Transport</keyword>
<feature type="transmembrane region" description="Helical" evidence="10">
    <location>
        <begin position="188"/>
        <end position="208"/>
    </location>
</feature>
<evidence type="ECO:0000256" key="2">
    <source>
        <dbReference type="ARBA" id="ARBA00007577"/>
    </source>
</evidence>
<feature type="transmembrane region" description="Helical" evidence="10">
    <location>
        <begin position="798"/>
        <end position="818"/>
    </location>
</feature>
<evidence type="ECO:0000256" key="1">
    <source>
        <dbReference type="ARBA" id="ARBA00004141"/>
    </source>
</evidence>
<feature type="transmembrane region" description="Helical" evidence="10">
    <location>
        <begin position="723"/>
        <end position="742"/>
    </location>
</feature>
<proteinExistence type="inferred from homology"/>
<dbReference type="Gene3D" id="1.20.1560.10">
    <property type="entry name" value="ABC transporter type 1, transmembrane domain"/>
    <property type="match status" value="1"/>
</dbReference>
<keyword evidence="8 10" id="KW-0472">Membrane</keyword>
<dbReference type="PROSITE" id="PS50929">
    <property type="entry name" value="ABC_TM1F"/>
    <property type="match status" value="2"/>
</dbReference>